<comment type="caution">
    <text evidence="2">The sequence shown here is derived from an EMBL/GenBank/DDBJ whole genome shotgun (WGS) entry which is preliminary data.</text>
</comment>
<keyword evidence="3" id="KW-1185">Reference proteome</keyword>
<dbReference type="PANTHER" id="PTHR12277:SF79">
    <property type="entry name" value="XAA-PRO DIPEPTIDYL-PEPTIDASE-RELATED"/>
    <property type="match status" value="1"/>
</dbReference>
<dbReference type="Pfam" id="PF12697">
    <property type="entry name" value="Abhydrolase_6"/>
    <property type="match status" value="1"/>
</dbReference>
<protein>
    <submittedName>
        <fullName evidence="2">Prolyl oligopeptidase family serine peptidase</fullName>
    </submittedName>
</protein>
<evidence type="ECO:0000259" key="1">
    <source>
        <dbReference type="Pfam" id="PF12697"/>
    </source>
</evidence>
<dbReference type="RefSeq" id="WP_305994924.1">
    <property type="nucleotide sequence ID" value="NZ_JAVALS010000001.1"/>
</dbReference>
<dbReference type="InterPro" id="IPR000073">
    <property type="entry name" value="AB_hydrolase_1"/>
</dbReference>
<gene>
    <name evidence="2" type="ORF">Q9R02_01790</name>
</gene>
<organism evidence="2 3">
    <name type="scientific">Arthrobacter horti</name>
    <dbReference type="NCBI Taxonomy" id="3068273"/>
    <lineage>
        <taxon>Bacteria</taxon>
        <taxon>Bacillati</taxon>
        <taxon>Actinomycetota</taxon>
        <taxon>Actinomycetes</taxon>
        <taxon>Micrococcales</taxon>
        <taxon>Micrococcaceae</taxon>
        <taxon>Arthrobacter</taxon>
    </lineage>
</organism>
<evidence type="ECO:0000313" key="2">
    <source>
        <dbReference type="EMBL" id="MDP5225888.1"/>
    </source>
</evidence>
<proteinExistence type="predicted"/>
<accession>A0ABT9IJX8</accession>
<dbReference type="SUPFAM" id="SSF53474">
    <property type="entry name" value="alpha/beta-Hydrolases"/>
    <property type="match status" value="1"/>
</dbReference>
<dbReference type="Gene3D" id="3.40.50.1820">
    <property type="entry name" value="alpha/beta hydrolase"/>
    <property type="match status" value="1"/>
</dbReference>
<dbReference type="Proteomes" id="UP001232725">
    <property type="component" value="Unassembled WGS sequence"/>
</dbReference>
<reference evidence="2 3" key="1">
    <citation type="submission" date="2023-08" db="EMBL/GenBank/DDBJ databases">
        <title>Arthrobacter horti sp. nov., isolated from forest soil.</title>
        <authorList>
            <person name="Park M."/>
        </authorList>
    </citation>
    <scope>NUCLEOTIDE SEQUENCE [LARGE SCALE GENOMIC DNA]</scope>
    <source>
        <strain evidence="2 3">YJM1</strain>
    </source>
</reference>
<dbReference type="InterPro" id="IPR029058">
    <property type="entry name" value="AB_hydrolase_fold"/>
</dbReference>
<dbReference type="EMBL" id="JAVALS010000001">
    <property type="protein sequence ID" value="MDP5225888.1"/>
    <property type="molecule type" value="Genomic_DNA"/>
</dbReference>
<evidence type="ECO:0000313" key="3">
    <source>
        <dbReference type="Proteomes" id="UP001232725"/>
    </source>
</evidence>
<name>A0ABT9IJX8_9MICC</name>
<feature type="domain" description="AB hydrolase-1" evidence="1">
    <location>
        <begin position="188"/>
        <end position="356"/>
    </location>
</feature>
<sequence length="423" mass="45643">MEQQNSTARGPGFLRIAGLGAATALACTALLGAGSSALAAYFARRIITPDRIKTEEDELLAVVRGPEGLEGIFRATPETTVDGVYSFHFNGGAGHARIGAITSYSPLEGTVQRRIEAVYSGDIHHVRWGRWGGATYSDPGGLGLEFQEVTLESDIGAFPAWLVPAPVEPDGGRRSRHAAGAAQQVWAVMVHGRGATRLEGLRALPVAQELGLTSLLISYRNDGEAPIADAGRYGLGSTEWREAEAAIAYALENGATDVVLFGWSMGGAVSLQAADLSRNRHAIRALVLDAPVIDWVDVLAFQARLNKIPAGVGRYGQLMLTHPLGRRLTGLSAPVDLKSMDWVSRAVELRTPALIMHSLDDDFVPPGPAERLADRNPGMVDFVPFHKARHTKEWNVDRERWEVTVRDWLSSQLEERATPGAAH</sequence>
<dbReference type="PANTHER" id="PTHR12277">
    <property type="entry name" value="ALPHA/BETA HYDROLASE DOMAIN-CONTAINING PROTEIN"/>
    <property type="match status" value="1"/>
</dbReference>